<keyword evidence="4" id="KW-1185">Reference proteome</keyword>
<dbReference type="Pfam" id="PF08240">
    <property type="entry name" value="ADH_N"/>
    <property type="match status" value="1"/>
</dbReference>
<gene>
    <name evidence="3" type="ORF">SAMN04488564_12434</name>
</gene>
<evidence type="ECO:0000259" key="2">
    <source>
        <dbReference type="SMART" id="SM00829"/>
    </source>
</evidence>
<sequence>MRAIVYRRYGDADVLEVAELPEPKMQMDSVLVRVVAAGLNPADAAYRSGAVAHTVDAYFPVIPGWDVAGVVEQAGPGAPEFAPGDEVIGYIRGESLRQHGGYAELVSADVRTLVRKPINQTWAQAAGLPLAGLTAYRAVTRSLAISAGETLLVHGAAGGVGSLAVQIAVAAGARVIGTASPGNHEYLRSLGAEPVGYGNGLAGRVRALAPGGVDAVLDVVGGDTLADTAEVGTPFVRVATVAGSTFPGAIQVSARLDTADFTALVHLVEAGRVSVRVAATYPLEKAAEAQQALADGHSPGKIVLEVSQPPHH</sequence>
<dbReference type="CDD" id="cd05289">
    <property type="entry name" value="MDR_like_2"/>
    <property type="match status" value="1"/>
</dbReference>
<dbReference type="InterPro" id="IPR013154">
    <property type="entry name" value="ADH-like_N"/>
</dbReference>
<dbReference type="Proteomes" id="UP000198583">
    <property type="component" value="Unassembled WGS sequence"/>
</dbReference>
<dbReference type="OrthoDB" id="3727682at2"/>
<name>A0A1I6FJ20_9PSEU</name>
<dbReference type="Gene3D" id="3.90.180.10">
    <property type="entry name" value="Medium-chain alcohol dehydrogenases, catalytic domain"/>
    <property type="match status" value="1"/>
</dbReference>
<dbReference type="RefSeq" id="WP_093606315.1">
    <property type="nucleotide sequence ID" value="NZ_FOYL01000024.1"/>
</dbReference>
<protein>
    <submittedName>
        <fullName evidence="3">NADPH:quinone reductase</fullName>
    </submittedName>
</protein>
<evidence type="ECO:0000313" key="4">
    <source>
        <dbReference type="Proteomes" id="UP000198583"/>
    </source>
</evidence>
<dbReference type="InterPro" id="IPR011032">
    <property type="entry name" value="GroES-like_sf"/>
</dbReference>
<dbReference type="SUPFAM" id="SSF51735">
    <property type="entry name" value="NAD(P)-binding Rossmann-fold domains"/>
    <property type="match status" value="1"/>
</dbReference>
<dbReference type="InterPro" id="IPR036291">
    <property type="entry name" value="NAD(P)-bd_dom_sf"/>
</dbReference>
<reference evidence="4" key="1">
    <citation type="submission" date="2016-10" db="EMBL/GenBank/DDBJ databases">
        <authorList>
            <person name="Varghese N."/>
            <person name="Submissions S."/>
        </authorList>
    </citation>
    <scope>NUCLEOTIDE SEQUENCE [LARGE SCALE GENOMIC DNA]</scope>
    <source>
        <strain evidence="4">DSM 44232</strain>
    </source>
</reference>
<proteinExistence type="predicted"/>
<dbReference type="GO" id="GO:0016491">
    <property type="term" value="F:oxidoreductase activity"/>
    <property type="evidence" value="ECO:0007669"/>
    <property type="project" value="InterPro"/>
</dbReference>
<dbReference type="InterPro" id="IPR020843">
    <property type="entry name" value="ER"/>
</dbReference>
<evidence type="ECO:0000256" key="1">
    <source>
        <dbReference type="ARBA" id="ARBA00022857"/>
    </source>
</evidence>
<dbReference type="PANTHER" id="PTHR44154:SF1">
    <property type="entry name" value="QUINONE OXIDOREDUCTASE"/>
    <property type="match status" value="1"/>
</dbReference>
<dbReference type="SUPFAM" id="SSF50129">
    <property type="entry name" value="GroES-like"/>
    <property type="match status" value="1"/>
</dbReference>
<dbReference type="STRING" id="84724.SAMN04488564_12434"/>
<feature type="domain" description="Enoyl reductase (ER)" evidence="2">
    <location>
        <begin position="10"/>
        <end position="304"/>
    </location>
</feature>
<accession>A0A1I6FJ20</accession>
<dbReference type="PANTHER" id="PTHR44154">
    <property type="entry name" value="QUINONE OXIDOREDUCTASE"/>
    <property type="match status" value="1"/>
</dbReference>
<evidence type="ECO:0000313" key="3">
    <source>
        <dbReference type="EMBL" id="SFR29941.1"/>
    </source>
</evidence>
<dbReference type="Gene3D" id="3.40.50.720">
    <property type="entry name" value="NAD(P)-binding Rossmann-like Domain"/>
    <property type="match status" value="1"/>
</dbReference>
<organism evidence="3 4">
    <name type="scientific">Lentzea waywayandensis</name>
    <dbReference type="NCBI Taxonomy" id="84724"/>
    <lineage>
        <taxon>Bacteria</taxon>
        <taxon>Bacillati</taxon>
        <taxon>Actinomycetota</taxon>
        <taxon>Actinomycetes</taxon>
        <taxon>Pseudonocardiales</taxon>
        <taxon>Pseudonocardiaceae</taxon>
        <taxon>Lentzea</taxon>
    </lineage>
</organism>
<dbReference type="SMART" id="SM00829">
    <property type="entry name" value="PKS_ER"/>
    <property type="match status" value="1"/>
</dbReference>
<dbReference type="EMBL" id="FOYL01000024">
    <property type="protein sequence ID" value="SFR29941.1"/>
    <property type="molecule type" value="Genomic_DNA"/>
</dbReference>
<dbReference type="InterPro" id="IPR051603">
    <property type="entry name" value="Zinc-ADH_QOR/CCCR"/>
</dbReference>
<dbReference type="Pfam" id="PF13602">
    <property type="entry name" value="ADH_zinc_N_2"/>
    <property type="match status" value="1"/>
</dbReference>
<dbReference type="AlphaFoldDB" id="A0A1I6FJ20"/>
<keyword evidence="1" id="KW-0521">NADP</keyword>